<dbReference type="EMBL" id="JOKZ01000551">
    <property type="protein sequence ID" value="KKO97514.1"/>
    <property type="molecule type" value="Genomic_DNA"/>
</dbReference>
<protein>
    <submittedName>
        <fullName evidence="1">Uncharacterized protein</fullName>
    </submittedName>
</protein>
<reference evidence="2" key="1">
    <citation type="journal article" date="2015" name="Genome Announc.">
        <title>Draft whole-genome sequence of the biocontrol agent Trichoderma harzianum T6776.</title>
        <authorList>
            <person name="Baroncelli R."/>
            <person name="Piaggeschi G."/>
            <person name="Fiorini L."/>
            <person name="Bertolini E."/>
            <person name="Zapparata A."/>
            <person name="Pe M.E."/>
            <person name="Sarrocco S."/>
            <person name="Vannacci G."/>
        </authorList>
    </citation>
    <scope>NUCLEOTIDE SEQUENCE [LARGE SCALE GENOMIC DNA]</scope>
    <source>
        <strain evidence="2">T6776</strain>
    </source>
</reference>
<sequence length="179" mass="19148">MPQKASKSSPVQLTLIKCLQTSPPKALRRLLAPCFNSSRPCLVPVRLLNLLVRQRFVLPVVSALALTASGHTFSAVRPQRPASVPTLASALGLRAPPSSTETQRILPTLARDDSSPQPFCSPLALSYDSLRDLISDLLPTLARHSALKALSRLLAIVEFSLVPPSASTRKGVATPEALD</sequence>
<dbReference type="AlphaFoldDB" id="A0A0F9WYM3"/>
<dbReference type="Proteomes" id="UP000034112">
    <property type="component" value="Unassembled WGS sequence"/>
</dbReference>
<gene>
    <name evidence="1" type="ORF">THAR02_10382</name>
</gene>
<evidence type="ECO:0000313" key="1">
    <source>
        <dbReference type="EMBL" id="KKO97514.1"/>
    </source>
</evidence>
<evidence type="ECO:0000313" key="2">
    <source>
        <dbReference type="Proteomes" id="UP000034112"/>
    </source>
</evidence>
<organism evidence="1 2">
    <name type="scientific">Trichoderma harzianum</name>
    <name type="common">Hypocrea lixii</name>
    <dbReference type="NCBI Taxonomy" id="5544"/>
    <lineage>
        <taxon>Eukaryota</taxon>
        <taxon>Fungi</taxon>
        <taxon>Dikarya</taxon>
        <taxon>Ascomycota</taxon>
        <taxon>Pezizomycotina</taxon>
        <taxon>Sordariomycetes</taxon>
        <taxon>Hypocreomycetidae</taxon>
        <taxon>Hypocreales</taxon>
        <taxon>Hypocreaceae</taxon>
        <taxon>Trichoderma</taxon>
    </lineage>
</organism>
<accession>A0A0F9WYM3</accession>
<name>A0A0F9WYM3_TRIHA</name>
<proteinExistence type="predicted"/>
<comment type="caution">
    <text evidence="1">The sequence shown here is derived from an EMBL/GenBank/DDBJ whole genome shotgun (WGS) entry which is preliminary data.</text>
</comment>